<keyword evidence="3" id="KW-1185">Reference proteome</keyword>
<dbReference type="AlphaFoldDB" id="A0A8J3EUI1"/>
<feature type="transmembrane region" description="Helical" evidence="1">
    <location>
        <begin position="149"/>
        <end position="172"/>
    </location>
</feature>
<feature type="transmembrane region" description="Helical" evidence="1">
    <location>
        <begin position="37"/>
        <end position="54"/>
    </location>
</feature>
<proteinExistence type="predicted"/>
<name>A0A8J3EUI1_9BACI</name>
<organism evidence="2 3">
    <name type="scientific">Gottfriedia solisilvae</name>
    <dbReference type="NCBI Taxonomy" id="1516104"/>
    <lineage>
        <taxon>Bacteria</taxon>
        <taxon>Bacillati</taxon>
        <taxon>Bacillota</taxon>
        <taxon>Bacilli</taxon>
        <taxon>Bacillales</taxon>
        <taxon>Bacillaceae</taxon>
        <taxon>Gottfriedia</taxon>
    </lineage>
</organism>
<keyword evidence="1" id="KW-0472">Membrane</keyword>
<dbReference type="RefSeq" id="WP_087999236.1">
    <property type="nucleotide sequence ID" value="NZ_BMHB01000001.1"/>
</dbReference>
<gene>
    <name evidence="2" type="ORF">GCM10007380_10140</name>
</gene>
<feature type="transmembrane region" description="Helical" evidence="1">
    <location>
        <begin position="66"/>
        <end position="84"/>
    </location>
</feature>
<dbReference type="OrthoDB" id="2640962at2"/>
<keyword evidence="1" id="KW-1133">Transmembrane helix</keyword>
<protein>
    <submittedName>
        <fullName evidence="2">Uncharacterized protein</fullName>
    </submittedName>
</protein>
<keyword evidence="1" id="KW-0812">Transmembrane</keyword>
<dbReference type="EMBL" id="BMHB01000001">
    <property type="protein sequence ID" value="GGI11896.1"/>
    <property type="molecule type" value="Genomic_DNA"/>
</dbReference>
<evidence type="ECO:0000313" key="2">
    <source>
        <dbReference type="EMBL" id="GGI11896.1"/>
    </source>
</evidence>
<feature type="transmembrane region" description="Helical" evidence="1">
    <location>
        <begin position="90"/>
        <end position="108"/>
    </location>
</feature>
<dbReference type="Proteomes" id="UP000626244">
    <property type="component" value="Unassembled WGS sequence"/>
</dbReference>
<dbReference type="SUPFAM" id="SSF103473">
    <property type="entry name" value="MFS general substrate transporter"/>
    <property type="match status" value="1"/>
</dbReference>
<feature type="transmembrane region" description="Helical" evidence="1">
    <location>
        <begin position="120"/>
        <end position="143"/>
    </location>
</feature>
<accession>A0A8J3EUI1</accession>
<sequence>MNKIVVAILSVVGFSSSLVFPYYVLFLRNIGDSYDVFSLLYGLFSLSLSIVVYFGGKFFERFSPYLLMMLHSFFCSYIFFSLHTIENIKIVYIGQVLFGGFTALFKLAEKRLFMNATSEFYRSYLFWTSFVTAICIIGVGVLFDSIDIRFMFNIAALLFLLSGFGLGAKFILRSNKDDKN</sequence>
<evidence type="ECO:0000313" key="3">
    <source>
        <dbReference type="Proteomes" id="UP000626244"/>
    </source>
</evidence>
<dbReference type="InterPro" id="IPR036259">
    <property type="entry name" value="MFS_trans_sf"/>
</dbReference>
<reference evidence="3" key="1">
    <citation type="journal article" date="2019" name="Int. J. Syst. Evol. Microbiol.">
        <title>The Global Catalogue of Microorganisms (GCM) 10K type strain sequencing project: providing services to taxonomists for standard genome sequencing and annotation.</title>
        <authorList>
            <consortium name="The Broad Institute Genomics Platform"/>
            <consortium name="The Broad Institute Genome Sequencing Center for Infectious Disease"/>
            <person name="Wu L."/>
            <person name="Ma J."/>
        </authorList>
    </citation>
    <scope>NUCLEOTIDE SEQUENCE [LARGE SCALE GENOMIC DNA]</scope>
    <source>
        <strain evidence="3">CGMCC 1.14993</strain>
    </source>
</reference>
<comment type="caution">
    <text evidence="2">The sequence shown here is derived from an EMBL/GenBank/DDBJ whole genome shotgun (WGS) entry which is preliminary data.</text>
</comment>
<evidence type="ECO:0000256" key="1">
    <source>
        <dbReference type="SAM" id="Phobius"/>
    </source>
</evidence>